<keyword evidence="4" id="KW-1185">Reference proteome</keyword>
<proteinExistence type="predicted"/>
<feature type="compositionally biased region" description="Basic and acidic residues" evidence="1">
    <location>
        <begin position="39"/>
        <end position="61"/>
    </location>
</feature>
<evidence type="ECO:0000256" key="1">
    <source>
        <dbReference type="SAM" id="MobiDB-lite"/>
    </source>
</evidence>
<evidence type="ECO:0000256" key="2">
    <source>
        <dbReference type="SAM" id="Phobius"/>
    </source>
</evidence>
<accession>A0A3S1BAL7</accession>
<evidence type="ECO:0000313" key="3">
    <source>
        <dbReference type="EMBL" id="RUS83803.1"/>
    </source>
</evidence>
<evidence type="ECO:0000313" key="4">
    <source>
        <dbReference type="Proteomes" id="UP000271974"/>
    </source>
</evidence>
<feature type="region of interest" description="Disordered" evidence="1">
    <location>
        <begin position="1"/>
        <end position="61"/>
    </location>
</feature>
<comment type="caution">
    <text evidence="3">The sequence shown here is derived from an EMBL/GenBank/DDBJ whole genome shotgun (WGS) entry which is preliminary data.</text>
</comment>
<keyword evidence="2" id="KW-1133">Transmembrane helix</keyword>
<dbReference type="Proteomes" id="UP000271974">
    <property type="component" value="Unassembled WGS sequence"/>
</dbReference>
<reference evidence="3 4" key="1">
    <citation type="submission" date="2019-01" db="EMBL/GenBank/DDBJ databases">
        <title>A draft genome assembly of the solar-powered sea slug Elysia chlorotica.</title>
        <authorList>
            <person name="Cai H."/>
            <person name="Li Q."/>
            <person name="Fang X."/>
            <person name="Li J."/>
            <person name="Curtis N.E."/>
            <person name="Altenburger A."/>
            <person name="Shibata T."/>
            <person name="Feng M."/>
            <person name="Maeda T."/>
            <person name="Schwartz J.A."/>
            <person name="Shigenobu S."/>
            <person name="Lundholm N."/>
            <person name="Nishiyama T."/>
            <person name="Yang H."/>
            <person name="Hasebe M."/>
            <person name="Li S."/>
            <person name="Pierce S.K."/>
            <person name="Wang J."/>
        </authorList>
    </citation>
    <scope>NUCLEOTIDE SEQUENCE [LARGE SCALE GENOMIC DNA]</scope>
    <source>
        <strain evidence="3">EC2010</strain>
        <tissue evidence="3">Whole organism of an adult</tissue>
    </source>
</reference>
<protein>
    <submittedName>
        <fullName evidence="3">Uncharacterized protein</fullName>
    </submittedName>
</protein>
<dbReference type="EMBL" id="RQTK01000230">
    <property type="protein sequence ID" value="RUS83803.1"/>
    <property type="molecule type" value="Genomic_DNA"/>
</dbReference>
<feature type="transmembrane region" description="Helical" evidence="2">
    <location>
        <begin position="118"/>
        <end position="141"/>
    </location>
</feature>
<dbReference type="OrthoDB" id="10518366at2759"/>
<organism evidence="3 4">
    <name type="scientific">Elysia chlorotica</name>
    <name type="common">Eastern emerald elysia</name>
    <name type="synonym">Sea slug</name>
    <dbReference type="NCBI Taxonomy" id="188477"/>
    <lineage>
        <taxon>Eukaryota</taxon>
        <taxon>Metazoa</taxon>
        <taxon>Spiralia</taxon>
        <taxon>Lophotrochozoa</taxon>
        <taxon>Mollusca</taxon>
        <taxon>Gastropoda</taxon>
        <taxon>Heterobranchia</taxon>
        <taxon>Euthyneura</taxon>
        <taxon>Panpulmonata</taxon>
        <taxon>Sacoglossa</taxon>
        <taxon>Placobranchoidea</taxon>
        <taxon>Plakobranchidae</taxon>
        <taxon>Elysia</taxon>
    </lineage>
</organism>
<keyword evidence="2" id="KW-0812">Transmembrane</keyword>
<feature type="compositionally biased region" description="Low complexity" evidence="1">
    <location>
        <begin position="8"/>
        <end position="23"/>
    </location>
</feature>
<dbReference type="AlphaFoldDB" id="A0A3S1BAL7"/>
<name>A0A3S1BAL7_ELYCH</name>
<gene>
    <name evidence="3" type="ORF">EGW08_008461</name>
</gene>
<keyword evidence="2" id="KW-0472">Membrane</keyword>
<sequence length="280" mass="31065">MDGRKDLSSSPSASSSSSSKEPTAPSPCKPGGLCLSRTMESEQNKHSAKSGEKDSFKSERPKWQVEKLDNDFDVSKDTSKLLPSENSEKFFSAPDSFNHNHPSHFIVSLSGLHLNIKALYGLFVCLAAMFVCAGVVCTLHIRELRKDLDAMNDVIYQLKNKAPNSENLTRLANFLHKLGTHDQSSPLSDKQTFWETVLGEVRRPPSELDSLGRRRKRRAEDGAADDWAWMSTFVRVPTSGRMNKEGADVKARLWHLAACLGFNPLDKDFRSAHSLAVSSA</sequence>